<dbReference type="Pfam" id="PF00892">
    <property type="entry name" value="EamA"/>
    <property type="match status" value="2"/>
</dbReference>
<gene>
    <name evidence="8" type="ORF">SAMN05216551_10658</name>
</gene>
<feature type="transmembrane region" description="Helical" evidence="6">
    <location>
        <begin position="148"/>
        <end position="168"/>
    </location>
</feature>
<keyword evidence="4 6" id="KW-1133">Transmembrane helix</keyword>
<evidence type="ECO:0000259" key="7">
    <source>
        <dbReference type="Pfam" id="PF00892"/>
    </source>
</evidence>
<comment type="similarity">
    <text evidence="2">Belongs to the EamA transporter family.</text>
</comment>
<feature type="transmembrane region" description="Helical" evidence="6">
    <location>
        <begin position="12"/>
        <end position="32"/>
    </location>
</feature>
<comment type="subcellular location">
    <subcellularLocation>
        <location evidence="1">Membrane</location>
        <topology evidence="1">Multi-pass membrane protein</topology>
    </subcellularLocation>
</comment>
<reference evidence="9" key="1">
    <citation type="submission" date="2016-09" db="EMBL/GenBank/DDBJ databases">
        <authorList>
            <person name="Varghese N."/>
            <person name="Submissions S."/>
        </authorList>
    </citation>
    <scope>NUCLEOTIDE SEQUENCE [LARGE SCALE GENOMIC DNA]</scope>
    <source>
        <strain evidence="9">JS23</strain>
    </source>
</reference>
<dbReference type="Proteomes" id="UP000243719">
    <property type="component" value="Unassembled WGS sequence"/>
</dbReference>
<keyword evidence="5 6" id="KW-0472">Membrane</keyword>
<dbReference type="InterPro" id="IPR037185">
    <property type="entry name" value="EmrE-like"/>
</dbReference>
<dbReference type="AlphaFoldDB" id="A0A1H2PPQ4"/>
<keyword evidence="9" id="KW-1185">Reference proteome</keyword>
<proteinExistence type="inferred from homology"/>
<feature type="transmembrane region" description="Helical" evidence="6">
    <location>
        <begin position="180"/>
        <end position="200"/>
    </location>
</feature>
<feature type="transmembrane region" description="Helical" evidence="6">
    <location>
        <begin position="70"/>
        <end position="92"/>
    </location>
</feature>
<dbReference type="GO" id="GO:0016020">
    <property type="term" value="C:membrane"/>
    <property type="evidence" value="ECO:0007669"/>
    <property type="project" value="UniProtKB-SubCell"/>
</dbReference>
<dbReference type="PANTHER" id="PTHR32322:SF2">
    <property type="entry name" value="EAMA DOMAIN-CONTAINING PROTEIN"/>
    <property type="match status" value="1"/>
</dbReference>
<dbReference type="EMBL" id="FNLO01000006">
    <property type="protein sequence ID" value="SDV48779.1"/>
    <property type="molecule type" value="Genomic_DNA"/>
</dbReference>
<evidence type="ECO:0000256" key="2">
    <source>
        <dbReference type="ARBA" id="ARBA00007362"/>
    </source>
</evidence>
<evidence type="ECO:0000256" key="1">
    <source>
        <dbReference type="ARBA" id="ARBA00004141"/>
    </source>
</evidence>
<name>A0A1H2PPQ4_9BURK</name>
<keyword evidence="3 6" id="KW-0812">Transmembrane</keyword>
<accession>A0A1H2PPQ4</accession>
<dbReference type="PANTHER" id="PTHR32322">
    <property type="entry name" value="INNER MEMBRANE TRANSPORTER"/>
    <property type="match status" value="1"/>
</dbReference>
<dbReference type="SUPFAM" id="SSF103481">
    <property type="entry name" value="Multidrug resistance efflux transporter EmrE"/>
    <property type="match status" value="2"/>
</dbReference>
<dbReference type="InterPro" id="IPR000620">
    <property type="entry name" value="EamA_dom"/>
</dbReference>
<feature type="transmembrane region" description="Helical" evidence="6">
    <location>
        <begin position="235"/>
        <end position="256"/>
    </location>
</feature>
<evidence type="ECO:0000256" key="6">
    <source>
        <dbReference type="SAM" id="Phobius"/>
    </source>
</evidence>
<dbReference type="OrthoDB" id="9809509at2"/>
<evidence type="ECO:0000256" key="5">
    <source>
        <dbReference type="ARBA" id="ARBA00023136"/>
    </source>
</evidence>
<dbReference type="InterPro" id="IPR050638">
    <property type="entry name" value="AA-Vitamin_Transporters"/>
</dbReference>
<organism evidence="8 9">
    <name type="scientific">Chitinasiproducens palmae</name>
    <dbReference type="NCBI Taxonomy" id="1770053"/>
    <lineage>
        <taxon>Bacteria</taxon>
        <taxon>Pseudomonadati</taxon>
        <taxon>Pseudomonadota</taxon>
        <taxon>Betaproteobacteria</taxon>
        <taxon>Burkholderiales</taxon>
        <taxon>Burkholderiaceae</taxon>
        <taxon>Chitinasiproducens</taxon>
    </lineage>
</organism>
<feature type="domain" description="EamA" evidence="7">
    <location>
        <begin position="150"/>
        <end position="281"/>
    </location>
</feature>
<dbReference type="RefSeq" id="WP_091908155.1">
    <property type="nucleotide sequence ID" value="NZ_FNLO01000006.1"/>
</dbReference>
<feature type="domain" description="EamA" evidence="7">
    <location>
        <begin position="13"/>
        <end position="138"/>
    </location>
</feature>
<evidence type="ECO:0000256" key="4">
    <source>
        <dbReference type="ARBA" id="ARBA00022989"/>
    </source>
</evidence>
<feature type="transmembrane region" description="Helical" evidence="6">
    <location>
        <begin position="206"/>
        <end position="228"/>
    </location>
</feature>
<feature type="transmembrane region" description="Helical" evidence="6">
    <location>
        <begin position="38"/>
        <end position="58"/>
    </location>
</feature>
<sequence length="286" mass="30923">MTTHSSSWTATAAMMLFVLLWGSAAVFTRWALDHGSVFAVLILRYGVALFALLLIGLPRRRWLAKRGTRSHVAAAGLLLIGCYSVCYFQAIAHGVTPGLLATLLGVQPLLTLLITERRVSRWRLLGLLLSLTGLALVVWQSLEMARLSWLGIGFALGALVSATLGAMLQKRVQQAPSEVLPLQYLVSLVLCLCFLPMQPFRVELDAGLLIPVLYLGLVVSVGAQLLLYRLIRGGNLVNVTSLFYLVPVVTVILDYLVLGNVLPVLVVAGMLAILAGLVLVFRQPAG</sequence>
<evidence type="ECO:0000256" key="3">
    <source>
        <dbReference type="ARBA" id="ARBA00022692"/>
    </source>
</evidence>
<feature type="transmembrane region" description="Helical" evidence="6">
    <location>
        <begin position="98"/>
        <end position="115"/>
    </location>
</feature>
<protein>
    <submittedName>
        <fullName evidence="8">EamA-like transporter family protein</fullName>
    </submittedName>
</protein>
<evidence type="ECO:0000313" key="8">
    <source>
        <dbReference type="EMBL" id="SDV48779.1"/>
    </source>
</evidence>
<evidence type="ECO:0000313" key="9">
    <source>
        <dbReference type="Proteomes" id="UP000243719"/>
    </source>
</evidence>
<feature type="transmembrane region" description="Helical" evidence="6">
    <location>
        <begin position="262"/>
        <end position="281"/>
    </location>
</feature>
<feature type="transmembrane region" description="Helical" evidence="6">
    <location>
        <begin position="122"/>
        <end position="142"/>
    </location>
</feature>